<accession>A0A9W6C515</accession>
<dbReference type="Proteomes" id="UP001145145">
    <property type="component" value="Unassembled WGS sequence"/>
</dbReference>
<comment type="caution">
    <text evidence="2">The sequence shown here is derived from an EMBL/GenBank/DDBJ whole genome shotgun (WGS) entry which is preliminary data.</text>
</comment>
<evidence type="ECO:0000256" key="1">
    <source>
        <dbReference type="SAM" id="MobiDB-lite"/>
    </source>
</evidence>
<name>A0A9W6C515_9FIRM</name>
<dbReference type="InterPro" id="IPR045714">
    <property type="entry name" value="DUF6070"/>
</dbReference>
<proteinExistence type="predicted"/>
<evidence type="ECO:0000313" key="2">
    <source>
        <dbReference type="EMBL" id="GLG03313.1"/>
    </source>
</evidence>
<sequence length="422" mass="47863">MGSKKIYRKYAMLIVLLILLIGLSSIMLSRDRKENSQSKGEEAEATEQTEQWEKGYNLPLDTQKKKDAEEECSAAMELISSQYQNMDKGNTSDGVLSDEEIVALKEVLKEDGLTVTGADAYSTMENYETMEDFLADCQDGKEGTMVLYKVKSSGGLNRTEFEYDGEDLYVVDTISEWSGDGEPVISSTSYTRVKWWNYTEKGWLSYELCAPQPPEVTEVVDASTMIRIRPMEETYRELSRKCVLALGYQGNNLLCSNWNTSDLSRLDYNGVFESFYEMKYGTIIDYDRYADGIEAEEFESLIMEYLPVTKDELRACAEYDAETGTYLWVRLGTGNYSPTTFGTSIPEVVKAEEKGDGIVELTVQAVCMAACNDNAMTHKLTVQFSDDGTFQYLGNEIPEEELAKVPEYQYRLGKQWEEADRE</sequence>
<protein>
    <submittedName>
        <fullName evidence="2">Uncharacterized protein</fullName>
    </submittedName>
</protein>
<feature type="region of interest" description="Disordered" evidence="1">
    <location>
        <begin position="34"/>
        <end position="69"/>
    </location>
</feature>
<gene>
    <name evidence="2" type="ORF">Selli1_04870</name>
</gene>
<evidence type="ECO:0000313" key="3">
    <source>
        <dbReference type="Proteomes" id="UP001145145"/>
    </source>
</evidence>
<dbReference type="AlphaFoldDB" id="A0A9W6C515"/>
<reference evidence="2 3" key="1">
    <citation type="journal article" date="2023" name="Int. J. Syst. Evol. Microbiol.">
        <title>Sellimonas catena sp. nov., isolated from human faeces.</title>
        <authorList>
            <person name="Hisatomi A."/>
            <person name="Ohkuma M."/>
            <person name="Sakamoto M."/>
        </authorList>
    </citation>
    <scope>NUCLEOTIDE SEQUENCE [LARGE SCALE GENOMIC DNA]</scope>
    <source>
        <strain evidence="2 3">12EGH17</strain>
    </source>
</reference>
<dbReference type="EMBL" id="BSBO01000003">
    <property type="protein sequence ID" value="GLG03313.1"/>
    <property type="molecule type" value="Genomic_DNA"/>
</dbReference>
<organism evidence="2 3">
    <name type="scientific">Sellimonas catena</name>
    <dbReference type="NCBI Taxonomy" id="2994035"/>
    <lineage>
        <taxon>Bacteria</taxon>
        <taxon>Bacillati</taxon>
        <taxon>Bacillota</taxon>
        <taxon>Clostridia</taxon>
        <taxon>Lachnospirales</taxon>
        <taxon>Lachnospiraceae</taxon>
        <taxon>Sellimonas</taxon>
    </lineage>
</organism>
<dbReference type="Pfam" id="PF19546">
    <property type="entry name" value="DUF6070"/>
    <property type="match status" value="1"/>
</dbReference>
<keyword evidence="3" id="KW-1185">Reference proteome</keyword>